<evidence type="ECO:0000313" key="2">
    <source>
        <dbReference type="EMBL" id="KAG2857297.1"/>
    </source>
</evidence>
<gene>
    <name evidence="2" type="ORF">PC113_g10814</name>
    <name evidence="3" type="ORF">PC115_g9423</name>
    <name evidence="4" type="ORF">PC117_g10978</name>
    <name evidence="5" type="ORF">PC118_g9960</name>
    <name evidence="6" type="ORF">PC129_g8323</name>
</gene>
<accession>A0A8T1DGP4</accession>
<evidence type="ECO:0000313" key="6">
    <source>
        <dbReference type="EMBL" id="KAG3220919.1"/>
    </source>
</evidence>
<feature type="region of interest" description="Disordered" evidence="1">
    <location>
        <begin position="1"/>
        <end position="66"/>
    </location>
</feature>
<protein>
    <submittedName>
        <fullName evidence="4">Uncharacterized protein</fullName>
    </submittedName>
</protein>
<dbReference type="EMBL" id="RCMV01000241">
    <property type="protein sequence ID" value="KAG3220919.1"/>
    <property type="molecule type" value="Genomic_DNA"/>
</dbReference>
<evidence type="ECO:0000313" key="3">
    <source>
        <dbReference type="EMBL" id="KAG2921730.1"/>
    </source>
</evidence>
<dbReference type="AlphaFoldDB" id="A0A8T1DGP4"/>
<dbReference type="EMBL" id="RCML01000279">
    <property type="protein sequence ID" value="KAG2982454.1"/>
    <property type="molecule type" value="Genomic_DNA"/>
</dbReference>
<dbReference type="Proteomes" id="UP000774804">
    <property type="component" value="Unassembled WGS sequence"/>
</dbReference>
<dbReference type="Proteomes" id="UP000760860">
    <property type="component" value="Unassembled WGS sequence"/>
</dbReference>
<evidence type="ECO:0000313" key="7">
    <source>
        <dbReference type="Proteomes" id="UP000736787"/>
    </source>
</evidence>
<dbReference type="Proteomes" id="UP000697107">
    <property type="component" value="Unassembled WGS sequence"/>
</dbReference>
<organism evidence="4 7">
    <name type="scientific">Phytophthora cactorum</name>
    <dbReference type="NCBI Taxonomy" id="29920"/>
    <lineage>
        <taxon>Eukaryota</taxon>
        <taxon>Sar</taxon>
        <taxon>Stramenopiles</taxon>
        <taxon>Oomycota</taxon>
        <taxon>Peronosporomycetes</taxon>
        <taxon>Peronosporales</taxon>
        <taxon>Peronosporaceae</taxon>
        <taxon>Phytophthora</taxon>
    </lineage>
</organism>
<name>A0A8T1DGP4_9STRA</name>
<evidence type="ECO:0000313" key="4">
    <source>
        <dbReference type="EMBL" id="KAG2939340.1"/>
    </source>
</evidence>
<feature type="compositionally biased region" description="Polar residues" evidence="1">
    <location>
        <begin position="1"/>
        <end position="13"/>
    </location>
</feature>
<sequence length="66" mass="6945">MVLNDSASPTTPSCEPDSVAGTSSTNVMKPEDTPPKPEPLSQDVTESPSPGQHCQRQHQVSQAVAE</sequence>
<evidence type="ECO:0000256" key="1">
    <source>
        <dbReference type="SAM" id="MobiDB-lite"/>
    </source>
</evidence>
<dbReference type="Proteomes" id="UP000735874">
    <property type="component" value="Unassembled WGS sequence"/>
</dbReference>
<dbReference type="Proteomes" id="UP000736787">
    <property type="component" value="Unassembled WGS sequence"/>
</dbReference>
<dbReference type="EMBL" id="RCMG01000296">
    <property type="protein sequence ID" value="KAG2857297.1"/>
    <property type="molecule type" value="Genomic_DNA"/>
</dbReference>
<dbReference type="EMBL" id="RCMK01000276">
    <property type="protein sequence ID" value="KAG2939340.1"/>
    <property type="molecule type" value="Genomic_DNA"/>
</dbReference>
<dbReference type="EMBL" id="RCMI01000259">
    <property type="protein sequence ID" value="KAG2921730.1"/>
    <property type="molecule type" value="Genomic_DNA"/>
</dbReference>
<feature type="compositionally biased region" description="Polar residues" evidence="1">
    <location>
        <begin position="42"/>
        <end position="66"/>
    </location>
</feature>
<proteinExistence type="predicted"/>
<comment type="caution">
    <text evidence="4">The sequence shown here is derived from an EMBL/GenBank/DDBJ whole genome shotgun (WGS) entry which is preliminary data.</text>
</comment>
<reference evidence="4" key="1">
    <citation type="submission" date="2018-10" db="EMBL/GenBank/DDBJ databases">
        <title>Effector identification in a new, highly contiguous assembly of the strawberry crown rot pathogen Phytophthora cactorum.</title>
        <authorList>
            <person name="Armitage A.D."/>
            <person name="Nellist C.F."/>
            <person name="Bates H."/>
            <person name="Vickerstaff R.J."/>
            <person name="Harrison R.J."/>
        </authorList>
    </citation>
    <scope>NUCLEOTIDE SEQUENCE</scope>
    <source>
        <strain evidence="2">15-7</strain>
        <strain evidence="3">4032</strain>
        <strain evidence="4">4040</strain>
        <strain evidence="5">P415</strain>
        <strain evidence="6">P421</strain>
    </source>
</reference>
<evidence type="ECO:0000313" key="5">
    <source>
        <dbReference type="EMBL" id="KAG2982454.1"/>
    </source>
</evidence>